<feature type="signal peptide" evidence="1">
    <location>
        <begin position="1"/>
        <end position="26"/>
    </location>
</feature>
<dbReference type="AlphaFoldDB" id="A0AAV4LSZ5"/>
<evidence type="ECO:0000256" key="1">
    <source>
        <dbReference type="SAM" id="SignalP"/>
    </source>
</evidence>
<sequence length="353" mass="40674">MALGQRRLARSVLLLGLALLARVSLALNHTKSLSRGTLAAQLANSLNKTIALISGIDDERIIAQHMMKVIERNNNLAAAICARFAEKRKCTEAAKKYLSRCKAGNCVKLDEELHPAGDKEANIHLPNTYQLEAMFHVFDLVIKDFRIEVKGEKRSLNYEMKSNFYRILITSVMLSNTLFKNLGQFEVFLSRYLYMATLYYKTYTTLEPTKTKLQNTLWIARFLCGRRIRRTFRDFVKRYATGNLRKMPSHYVVRKTADFADYMMRQKQGLDRLAVHFADTAIKTLVKTMQATAARASRPWYVKLMGGTHKRLAKKLTPEDPNSLLFKLRDKVMGSRHTRPYFYDNFVDAPLKK</sequence>
<keyword evidence="1" id="KW-0732">Signal</keyword>
<dbReference type="EMBL" id="BPLF01000002">
    <property type="protein sequence ID" value="GIX62757.1"/>
    <property type="molecule type" value="Genomic_DNA"/>
</dbReference>
<accession>A0AAV4LSZ5</accession>
<dbReference type="RefSeq" id="XP_067714826.1">
    <property type="nucleotide sequence ID" value="XM_067858725.1"/>
</dbReference>
<dbReference type="Proteomes" id="UP001497744">
    <property type="component" value="Unassembled WGS sequence"/>
</dbReference>
<organism evidence="2 3">
    <name type="scientific">Babesia caballi</name>
    <dbReference type="NCBI Taxonomy" id="5871"/>
    <lineage>
        <taxon>Eukaryota</taxon>
        <taxon>Sar</taxon>
        <taxon>Alveolata</taxon>
        <taxon>Apicomplexa</taxon>
        <taxon>Aconoidasida</taxon>
        <taxon>Piroplasmida</taxon>
        <taxon>Babesiidae</taxon>
        <taxon>Babesia</taxon>
    </lineage>
</organism>
<name>A0AAV4LSZ5_BABCB</name>
<dbReference type="GeneID" id="94194238"/>
<dbReference type="InterPro" id="IPR004318">
    <property type="entry name" value="RAP-1"/>
</dbReference>
<comment type="caution">
    <text evidence="2">The sequence shown here is derived from an EMBL/GenBank/DDBJ whole genome shotgun (WGS) entry which is preliminary data.</text>
</comment>
<evidence type="ECO:0000313" key="3">
    <source>
        <dbReference type="Proteomes" id="UP001497744"/>
    </source>
</evidence>
<keyword evidence="3" id="KW-1185">Reference proteome</keyword>
<gene>
    <name evidence="2" type="ORF">BcabD6B2_21920</name>
</gene>
<dbReference type="Pfam" id="PF03085">
    <property type="entry name" value="RAP-1"/>
    <property type="match status" value="1"/>
</dbReference>
<feature type="chain" id="PRO_5043943670" evidence="1">
    <location>
        <begin position="27"/>
        <end position="353"/>
    </location>
</feature>
<reference evidence="2 3" key="1">
    <citation type="submission" date="2021-06" db="EMBL/GenBank/DDBJ databases">
        <title>Genome sequence of Babesia caballi.</title>
        <authorList>
            <person name="Yamagishi J."/>
            <person name="Kidaka T."/>
            <person name="Ochi A."/>
        </authorList>
    </citation>
    <scope>NUCLEOTIDE SEQUENCE [LARGE SCALE GENOMIC DNA]</scope>
    <source>
        <strain evidence="2">USDA-D6B2</strain>
    </source>
</reference>
<protein>
    <submittedName>
        <fullName evidence="2">Rhoptry-associated protein 1</fullName>
    </submittedName>
</protein>
<evidence type="ECO:0000313" key="2">
    <source>
        <dbReference type="EMBL" id="GIX62757.1"/>
    </source>
</evidence>
<proteinExistence type="predicted"/>